<dbReference type="Pfam" id="PF02953">
    <property type="entry name" value="zf-Tim10_DDP"/>
    <property type="match status" value="1"/>
</dbReference>
<keyword evidence="8 10" id="KW-0496">Mitochondrion</keyword>
<keyword evidence="2 10" id="KW-0813">Transport</keyword>
<reference evidence="13 14" key="1">
    <citation type="submission" date="2016-08" db="EMBL/GenBank/DDBJ databases">
        <title>Genomes of anaerobic fungi encode conserved fungal cellulosomes for biomass hydrolysis.</title>
        <authorList>
            <consortium name="DOE Joint Genome Institute"/>
            <person name="Haitjema C.H."/>
            <person name="Gilmore S.P."/>
            <person name="Henske J.K."/>
            <person name="Solomon K.V."/>
            <person name="De Groot R."/>
            <person name="Kuo A."/>
            <person name="Mondo S.J."/>
            <person name="Salamov A.A."/>
            <person name="Labutti K."/>
            <person name="Zhao Z."/>
            <person name="Chiniquy J."/>
            <person name="Barry K."/>
            <person name="Brewer H.M."/>
            <person name="Purvine S.O."/>
            <person name="Wright A.T."/>
            <person name="Boxma B."/>
            <person name="Van Alen T."/>
            <person name="Hackstein J.H."/>
            <person name="Baker S.E."/>
            <person name="Grigoriev I.V."/>
            <person name="O'Malley M.A."/>
        </authorList>
    </citation>
    <scope>NUCLEOTIDE SEQUENCE [LARGE SCALE GENOMIC DNA]</scope>
    <source>
        <strain evidence="14">finn</strain>
    </source>
</reference>
<evidence type="ECO:0000256" key="6">
    <source>
        <dbReference type="ARBA" id="ARBA00022927"/>
    </source>
</evidence>
<dbReference type="OrthoDB" id="274922at2759"/>
<feature type="domain" description="Tim10-like" evidence="12">
    <location>
        <begin position="25"/>
        <end position="88"/>
    </location>
</feature>
<evidence type="ECO:0000256" key="2">
    <source>
        <dbReference type="ARBA" id="ARBA00022448"/>
    </source>
</evidence>
<dbReference type="EMBL" id="MCFH01000024">
    <property type="protein sequence ID" value="ORX49238.1"/>
    <property type="molecule type" value="Genomic_DNA"/>
</dbReference>
<keyword evidence="10" id="KW-0143">Chaperone</keyword>
<evidence type="ECO:0000256" key="5">
    <source>
        <dbReference type="ARBA" id="ARBA00022833"/>
    </source>
</evidence>
<keyword evidence="14" id="KW-1185">Reference proteome</keyword>
<comment type="caution">
    <text evidence="13">The sequence shown here is derived from an EMBL/GenBank/DDBJ whole genome shotgun (WGS) entry which is preliminary data.</text>
</comment>
<proteinExistence type="inferred from homology"/>
<dbReference type="STRING" id="1754191.A0A1Y1V7U2"/>
<gene>
    <name evidence="13" type="ORF">BCR36DRAFT_328260</name>
</gene>
<evidence type="ECO:0000256" key="10">
    <source>
        <dbReference type="RuleBase" id="RU367043"/>
    </source>
</evidence>
<evidence type="ECO:0000256" key="4">
    <source>
        <dbReference type="ARBA" id="ARBA00022792"/>
    </source>
</evidence>
<evidence type="ECO:0000256" key="7">
    <source>
        <dbReference type="ARBA" id="ARBA00023010"/>
    </source>
</evidence>
<keyword evidence="4 10" id="KW-0999">Mitochondrion inner membrane</keyword>
<dbReference type="Proteomes" id="UP000193719">
    <property type="component" value="Unassembled WGS sequence"/>
</dbReference>
<comment type="domain">
    <text evidence="10">The twin CX3C motif contains 4 conserved Cys residues that form 2 disulfide bonds in the mitochondrial intermembrane space.</text>
</comment>
<comment type="function">
    <text evidence="10">Mitochondrial intermembrane chaperone that participates in the import and insertion of some multi-pass transmembrane proteins into the mitochondrial inner membrane. Also required for the transfer of beta-barrel precursors from the TOM complex to the sorting and assembly machinery (SAM complex) of the outer membrane. Acts as a chaperone-like protein that protects the hydrophobic precursors from aggregation and guide them through the mitochondrial intermembrane space.</text>
</comment>
<keyword evidence="9 10" id="KW-1015">Disulfide bond</keyword>
<evidence type="ECO:0000256" key="1">
    <source>
        <dbReference type="ARBA" id="ARBA00006720"/>
    </source>
</evidence>
<comment type="similarity">
    <text evidence="1 10">Belongs to the small Tim family.</text>
</comment>
<evidence type="ECO:0000256" key="11">
    <source>
        <dbReference type="SAM" id="MobiDB-lite"/>
    </source>
</evidence>
<evidence type="ECO:0000313" key="14">
    <source>
        <dbReference type="Proteomes" id="UP000193719"/>
    </source>
</evidence>
<dbReference type="AlphaFoldDB" id="A0A1Y1V7U2"/>
<dbReference type="GO" id="GO:0045039">
    <property type="term" value="P:protein insertion into mitochondrial inner membrane"/>
    <property type="evidence" value="ECO:0007669"/>
    <property type="project" value="TreeGrafter"/>
</dbReference>
<protein>
    <recommendedName>
        <fullName evidence="10">Mitochondrial import inner membrane translocase subunit</fullName>
    </recommendedName>
</protein>
<keyword evidence="6 10" id="KW-0653">Protein transport</keyword>
<comment type="subunit">
    <text evidence="10">Heterohexamer.</text>
</comment>
<dbReference type="GO" id="GO:0005743">
    <property type="term" value="C:mitochondrial inner membrane"/>
    <property type="evidence" value="ECO:0007669"/>
    <property type="project" value="UniProtKB-SubCell"/>
</dbReference>
<evidence type="ECO:0000256" key="3">
    <source>
        <dbReference type="ARBA" id="ARBA00022723"/>
    </source>
</evidence>
<dbReference type="PANTHER" id="PTHR11038:SF16">
    <property type="entry name" value="MITOCHONDRIAL IMPORT INNER MEMBRANE TRANSLOCASE SUBUNIT TIM10"/>
    <property type="match status" value="1"/>
</dbReference>
<evidence type="ECO:0000313" key="13">
    <source>
        <dbReference type="EMBL" id="ORX49238.1"/>
    </source>
</evidence>
<dbReference type="InterPro" id="IPR035427">
    <property type="entry name" value="Tim10-like_dom_sf"/>
</dbReference>
<evidence type="ECO:0000256" key="8">
    <source>
        <dbReference type="ARBA" id="ARBA00023128"/>
    </source>
</evidence>
<dbReference type="GO" id="GO:0015031">
    <property type="term" value="P:protein transport"/>
    <property type="evidence" value="ECO:0007669"/>
    <property type="project" value="UniProtKB-KW"/>
</dbReference>
<comment type="subcellular location">
    <subcellularLocation>
        <location evidence="10">Mitochondrion inner membrane</location>
        <topology evidence="10">Peripheral membrane protein</topology>
        <orientation evidence="10">Intermembrane side</orientation>
    </subcellularLocation>
</comment>
<keyword evidence="5" id="KW-0862">Zinc</keyword>
<keyword evidence="4 10" id="KW-0472">Membrane</keyword>
<dbReference type="InterPro" id="IPR004217">
    <property type="entry name" value="Tim10-like"/>
</dbReference>
<dbReference type="SUPFAM" id="SSF144122">
    <property type="entry name" value="Tim10-like"/>
    <property type="match status" value="1"/>
</dbReference>
<dbReference type="PANTHER" id="PTHR11038">
    <property type="entry name" value="MITOCHONDRIAL IMPORT INNER MEMBRANE TRANSLOCASE SUBUNIT TIM10"/>
    <property type="match status" value="1"/>
</dbReference>
<evidence type="ECO:0000259" key="12">
    <source>
        <dbReference type="Pfam" id="PF02953"/>
    </source>
</evidence>
<keyword evidence="3" id="KW-0479">Metal-binding</keyword>
<evidence type="ECO:0000256" key="9">
    <source>
        <dbReference type="ARBA" id="ARBA00023157"/>
    </source>
</evidence>
<dbReference type="Gene3D" id="1.10.287.810">
    <property type="entry name" value="Mitochondrial import inner membrane translocase subunit tim13 like domains"/>
    <property type="match status" value="1"/>
</dbReference>
<feature type="region of interest" description="Disordered" evidence="11">
    <location>
        <begin position="1"/>
        <end position="22"/>
    </location>
</feature>
<accession>A0A1Y1V7U2</accession>
<keyword evidence="7 10" id="KW-0811">Translocation</keyword>
<reference evidence="13 14" key="2">
    <citation type="submission" date="2016-08" db="EMBL/GenBank/DDBJ databases">
        <title>Pervasive Adenine N6-methylation of Active Genes in Fungi.</title>
        <authorList>
            <consortium name="DOE Joint Genome Institute"/>
            <person name="Mondo S.J."/>
            <person name="Dannebaum R.O."/>
            <person name="Kuo R.C."/>
            <person name="Labutti K."/>
            <person name="Haridas S."/>
            <person name="Kuo A."/>
            <person name="Salamov A."/>
            <person name="Ahrendt S.R."/>
            <person name="Lipzen A."/>
            <person name="Sullivan W."/>
            <person name="Andreopoulos W.B."/>
            <person name="Clum A."/>
            <person name="Lindquist E."/>
            <person name="Daum C."/>
            <person name="Ramamoorthy G.K."/>
            <person name="Gryganskyi A."/>
            <person name="Culley D."/>
            <person name="Magnuson J.K."/>
            <person name="James T.Y."/>
            <person name="O'Malley M.A."/>
            <person name="Stajich J.E."/>
            <person name="Spatafora J.W."/>
            <person name="Visel A."/>
            <person name="Grigoriev I.V."/>
        </authorList>
    </citation>
    <scope>NUCLEOTIDE SEQUENCE [LARGE SCALE GENOMIC DNA]</scope>
    <source>
        <strain evidence="14">finn</strain>
    </source>
</reference>
<organism evidence="13 14">
    <name type="scientific">Piromyces finnis</name>
    <dbReference type="NCBI Taxonomy" id="1754191"/>
    <lineage>
        <taxon>Eukaryota</taxon>
        <taxon>Fungi</taxon>
        <taxon>Fungi incertae sedis</taxon>
        <taxon>Chytridiomycota</taxon>
        <taxon>Chytridiomycota incertae sedis</taxon>
        <taxon>Neocallimastigomycetes</taxon>
        <taxon>Neocallimastigales</taxon>
        <taxon>Neocallimastigaceae</taxon>
        <taxon>Piromyces</taxon>
    </lineage>
</organism>
<dbReference type="GO" id="GO:0046872">
    <property type="term" value="F:metal ion binding"/>
    <property type="evidence" value="ECO:0007669"/>
    <property type="project" value="UniProtKB-KW"/>
</dbReference>
<name>A0A1Y1V7U2_9FUNG</name>
<sequence length="96" mass="10975">MNFVRNQMPPPSAPRGQSQQPSVNIQMAEQELDMITTLFNNILDSCHKKCIQPNYSEGDLNKGEQVCIDRCIAKYFDVNTKVGLQLQKMEKVTTRK</sequence>